<gene>
    <name evidence="1" type="ORF">ROHU_009184</name>
</gene>
<reference evidence="1 2" key="1">
    <citation type="submission" date="2018-03" db="EMBL/GenBank/DDBJ databases">
        <title>Draft genome sequence of Rohu Carp (Labeo rohita).</title>
        <authorList>
            <person name="Das P."/>
            <person name="Kushwaha B."/>
            <person name="Joshi C.G."/>
            <person name="Kumar D."/>
            <person name="Nagpure N.S."/>
            <person name="Sahoo L."/>
            <person name="Das S.P."/>
            <person name="Bit A."/>
            <person name="Patnaik S."/>
            <person name="Meher P.K."/>
            <person name="Jayasankar P."/>
            <person name="Koringa P.G."/>
            <person name="Patel N.V."/>
            <person name="Hinsu A.T."/>
            <person name="Kumar R."/>
            <person name="Pandey M."/>
            <person name="Agarwal S."/>
            <person name="Srivastava S."/>
            <person name="Singh M."/>
            <person name="Iquebal M.A."/>
            <person name="Jaiswal S."/>
            <person name="Angadi U.B."/>
            <person name="Kumar N."/>
            <person name="Raza M."/>
            <person name="Shah T.M."/>
            <person name="Rai A."/>
            <person name="Jena J.K."/>
        </authorList>
    </citation>
    <scope>NUCLEOTIDE SEQUENCE [LARGE SCALE GENOMIC DNA]</scope>
    <source>
        <strain evidence="1">DASCIFA01</strain>
        <tissue evidence="1">Testis</tissue>
    </source>
</reference>
<evidence type="ECO:0000313" key="1">
    <source>
        <dbReference type="EMBL" id="RXN14137.1"/>
    </source>
</evidence>
<evidence type="ECO:0000313" key="2">
    <source>
        <dbReference type="Proteomes" id="UP000290572"/>
    </source>
</evidence>
<sequence length="104" mass="11594">MGRRPMVTCSCPSSWRQSLCLTKLLQSLGSGNMSLDAVRDLHEVMDIVLMATKPLGLSVGFMLVLHRHLWLTLADLKDSDRKELITALITPSSHFSDNVELDVE</sequence>
<organism evidence="1 2">
    <name type="scientific">Labeo rohita</name>
    <name type="common">Indian major carp</name>
    <name type="synonym">Cyprinus rohita</name>
    <dbReference type="NCBI Taxonomy" id="84645"/>
    <lineage>
        <taxon>Eukaryota</taxon>
        <taxon>Metazoa</taxon>
        <taxon>Chordata</taxon>
        <taxon>Craniata</taxon>
        <taxon>Vertebrata</taxon>
        <taxon>Euteleostomi</taxon>
        <taxon>Actinopterygii</taxon>
        <taxon>Neopterygii</taxon>
        <taxon>Teleostei</taxon>
        <taxon>Ostariophysi</taxon>
        <taxon>Cypriniformes</taxon>
        <taxon>Cyprinidae</taxon>
        <taxon>Labeoninae</taxon>
        <taxon>Labeonini</taxon>
        <taxon>Labeo</taxon>
    </lineage>
</organism>
<keyword evidence="2" id="KW-1185">Reference proteome</keyword>
<name>A0A498MAG9_LABRO</name>
<dbReference type="Proteomes" id="UP000290572">
    <property type="component" value="Unassembled WGS sequence"/>
</dbReference>
<comment type="caution">
    <text evidence="1">The sequence shown here is derived from an EMBL/GenBank/DDBJ whole genome shotgun (WGS) entry which is preliminary data.</text>
</comment>
<proteinExistence type="predicted"/>
<protein>
    <submittedName>
        <fullName evidence="1">Histone-like protein</fullName>
    </submittedName>
</protein>
<dbReference type="EMBL" id="QBIY01012919">
    <property type="protein sequence ID" value="RXN14137.1"/>
    <property type="molecule type" value="Genomic_DNA"/>
</dbReference>
<accession>A0A498MAG9</accession>
<dbReference type="AlphaFoldDB" id="A0A498MAG9"/>